<comment type="caution">
    <text evidence="1">The sequence shown here is derived from an EMBL/GenBank/DDBJ whole genome shotgun (WGS) entry which is preliminary data.</text>
</comment>
<evidence type="ECO:0000313" key="1">
    <source>
        <dbReference type="EMBL" id="GCL39654.1"/>
    </source>
</evidence>
<sequence length="224" mass="25803">MDIKQLRQVLKLKWLTYYQENISWLTKMQIWRTYDGVRRPSSGYILATLSVLEPRLQHILPFILELNNNPDQIVAALGLNFNPDEELRLLELEKSLAKNQIVHKNSVTCSHTDTQIKQDFQSRVEPKKKQVLLRIVPSVEHKQQSVSAVTISKPVDHHFTAAREEISQKTHRLGIGRLPNITEPIPIKYQFTGLPVKEISYISATTNARSLPAWMDEFCPGVNR</sequence>
<dbReference type="Pfam" id="PF17265">
    <property type="entry name" value="DUF5331"/>
    <property type="match status" value="1"/>
</dbReference>
<protein>
    <recommendedName>
        <fullName evidence="3">DUF5331 domain-containing protein</fullName>
    </recommendedName>
</protein>
<dbReference type="AlphaFoldDB" id="A0A480AC05"/>
<dbReference type="RefSeq" id="WP_096570682.1">
    <property type="nucleotide sequence ID" value="NZ_BJCE01000293.1"/>
</dbReference>
<dbReference type="Proteomes" id="UP000300142">
    <property type="component" value="Unassembled WGS sequence"/>
</dbReference>
<accession>A0A480AC05</accession>
<organism evidence="1 2">
    <name type="scientific">Sphaerospermopsis reniformis</name>
    <dbReference type="NCBI Taxonomy" id="531300"/>
    <lineage>
        <taxon>Bacteria</taxon>
        <taxon>Bacillati</taxon>
        <taxon>Cyanobacteriota</taxon>
        <taxon>Cyanophyceae</taxon>
        <taxon>Nostocales</taxon>
        <taxon>Aphanizomenonaceae</taxon>
        <taxon>Sphaerospermopsis</taxon>
    </lineage>
</organism>
<evidence type="ECO:0000313" key="2">
    <source>
        <dbReference type="Proteomes" id="UP000300142"/>
    </source>
</evidence>
<dbReference type="InterPro" id="IPR020346">
    <property type="entry name" value="Uncharacterised_15.3kDa"/>
</dbReference>
<evidence type="ECO:0008006" key="3">
    <source>
        <dbReference type="Google" id="ProtNLM"/>
    </source>
</evidence>
<gene>
    <name evidence="1" type="ORF">SR1949_47820</name>
</gene>
<keyword evidence="2" id="KW-1185">Reference proteome</keyword>
<dbReference type="EMBL" id="BJCE01000293">
    <property type="protein sequence ID" value="GCL39654.1"/>
    <property type="molecule type" value="Genomic_DNA"/>
</dbReference>
<reference evidence="2" key="1">
    <citation type="submission" date="2019-02" db="EMBL/GenBank/DDBJ databases">
        <title>Draft genome sequence of Sphaerospermopsis reniformis NIES-1949.</title>
        <authorList>
            <person name="Yamaguchi H."/>
            <person name="Suzuki S."/>
            <person name="Kawachi M."/>
        </authorList>
    </citation>
    <scope>NUCLEOTIDE SEQUENCE [LARGE SCALE GENOMIC DNA]</scope>
    <source>
        <strain evidence="2">NIES-1949</strain>
    </source>
</reference>
<name>A0A480AC05_9CYAN</name>
<proteinExistence type="predicted"/>